<sequence>MTIKNEDTMIGLELRVATDTDSITDGPTPGPVETSPPGDATADTDEPTQISCDEAEAADQAAEGPAKPVSRFFWKRIVAYGALPMLALILALGAAYLKWQDGSATQSQAAAAQSTQVATKSTIAMLSYHPDTVDKDLPAAANLLNGKFRDEYIQLINNVVIPGAKQKKISAVAAVPGAASVSATDSHAVVLVFVNQTLVIGDDAPTDTASSVRVTLDKVHGRWLISHFDPI</sequence>
<evidence type="ECO:0000256" key="1">
    <source>
        <dbReference type="ARBA" id="ARBA00004370"/>
    </source>
</evidence>
<evidence type="ECO:0000256" key="3">
    <source>
        <dbReference type="SAM" id="MobiDB-lite"/>
    </source>
</evidence>
<evidence type="ECO:0000256" key="2">
    <source>
        <dbReference type="ARBA" id="ARBA00023136"/>
    </source>
</evidence>
<name>A0A7R7RM15_MYCIT</name>
<keyword evidence="4" id="KW-0812">Transmembrane</keyword>
<evidence type="ECO:0000313" key="6">
    <source>
        <dbReference type="Proteomes" id="UP000595205"/>
    </source>
</evidence>
<organism evidence="5 6">
    <name type="scientific">Mycobacterium intracellulare</name>
    <dbReference type="NCBI Taxonomy" id="1767"/>
    <lineage>
        <taxon>Bacteria</taxon>
        <taxon>Bacillati</taxon>
        <taxon>Actinomycetota</taxon>
        <taxon>Actinomycetes</taxon>
        <taxon>Mycobacteriales</taxon>
        <taxon>Mycobacteriaceae</taxon>
        <taxon>Mycobacterium</taxon>
        <taxon>Mycobacterium avium complex (MAC)</taxon>
    </lineage>
</organism>
<feature type="region of interest" description="Disordered" evidence="3">
    <location>
        <begin position="14"/>
        <end position="46"/>
    </location>
</feature>
<keyword evidence="4" id="KW-1133">Transmembrane helix</keyword>
<dbReference type="PANTHER" id="PTHR37042">
    <property type="entry name" value="OUTER MEMBRANE PROTEIN RV1973"/>
    <property type="match status" value="1"/>
</dbReference>
<protein>
    <recommendedName>
        <fullName evidence="7">Mce associated membrane protein</fullName>
    </recommendedName>
</protein>
<dbReference type="RefSeq" id="WP_233461597.1">
    <property type="nucleotide sequence ID" value="NZ_AP024255.1"/>
</dbReference>
<dbReference type="AlphaFoldDB" id="A0A7R7RM15"/>
<keyword evidence="2 4" id="KW-0472">Membrane</keyword>
<dbReference type="EMBL" id="AP024255">
    <property type="protein sequence ID" value="BCO99347.1"/>
    <property type="molecule type" value="Genomic_DNA"/>
</dbReference>
<gene>
    <name evidence="5" type="ORF">MINTM018_21170</name>
</gene>
<comment type="subcellular location">
    <subcellularLocation>
        <location evidence="1">Membrane</location>
    </subcellularLocation>
</comment>
<accession>A0A7R7RM15</accession>
<evidence type="ECO:0008006" key="7">
    <source>
        <dbReference type="Google" id="ProtNLM"/>
    </source>
</evidence>
<dbReference type="PANTHER" id="PTHR37042:SF4">
    <property type="entry name" value="OUTER MEMBRANE PROTEIN RV1973"/>
    <property type="match status" value="1"/>
</dbReference>
<feature type="transmembrane region" description="Helical" evidence="4">
    <location>
        <begin position="77"/>
        <end position="97"/>
    </location>
</feature>
<dbReference type="GO" id="GO:0016020">
    <property type="term" value="C:membrane"/>
    <property type="evidence" value="ECO:0007669"/>
    <property type="project" value="UniProtKB-SubCell"/>
</dbReference>
<dbReference type="Proteomes" id="UP000595205">
    <property type="component" value="Chromosome"/>
</dbReference>
<proteinExistence type="predicted"/>
<evidence type="ECO:0000313" key="5">
    <source>
        <dbReference type="EMBL" id="BCO99347.1"/>
    </source>
</evidence>
<evidence type="ECO:0000256" key="4">
    <source>
        <dbReference type="SAM" id="Phobius"/>
    </source>
</evidence>
<reference evidence="5 6" key="1">
    <citation type="submission" date="2020-12" db="EMBL/GenBank/DDBJ databases">
        <title>Genome sequence of clinical Mycobacterium intracellulare strains.</title>
        <authorList>
            <person name="Tateishi Y."/>
            <person name="Matsumoto S."/>
            <person name="Fukushima Y."/>
            <person name="Nakajima C."/>
            <person name="Suzuki Y."/>
        </authorList>
    </citation>
    <scope>NUCLEOTIDE SEQUENCE [LARGE SCALE GENOMIC DNA]</scope>
    <source>
        <strain evidence="5 6">M018</strain>
    </source>
</reference>